<feature type="non-terminal residue" evidence="1">
    <location>
        <position position="1"/>
    </location>
</feature>
<dbReference type="AlphaFoldDB" id="A0A0F9Q8Y8"/>
<protein>
    <recommendedName>
        <fullName evidence="2">AsmA-like C-terminal domain-containing protein</fullName>
    </recommendedName>
</protein>
<comment type="caution">
    <text evidence="1">The sequence shown here is derived from an EMBL/GenBank/DDBJ whole genome shotgun (WGS) entry which is preliminary data.</text>
</comment>
<evidence type="ECO:0008006" key="2">
    <source>
        <dbReference type="Google" id="ProtNLM"/>
    </source>
</evidence>
<evidence type="ECO:0000313" key="1">
    <source>
        <dbReference type="EMBL" id="KKN01793.1"/>
    </source>
</evidence>
<reference evidence="1" key="1">
    <citation type="journal article" date="2015" name="Nature">
        <title>Complex archaea that bridge the gap between prokaryotes and eukaryotes.</title>
        <authorList>
            <person name="Spang A."/>
            <person name="Saw J.H."/>
            <person name="Jorgensen S.L."/>
            <person name="Zaremba-Niedzwiedzka K."/>
            <person name="Martijn J."/>
            <person name="Lind A.E."/>
            <person name="van Eijk R."/>
            <person name="Schleper C."/>
            <person name="Guy L."/>
            <person name="Ettema T.J."/>
        </authorList>
    </citation>
    <scope>NUCLEOTIDE SEQUENCE</scope>
</reference>
<sequence>WSNNETVTESKLSWQGGSIYAVPFGESTLHIAAHSSSLSLLEPWSLPILDGALLVNDFTLNNALDDKIEWTFDGLVTPISMESLSAALDWPSLHGKLSGVIPKVSYANEQVQVDGALMVKLFDGTTVIRDLRLDKPFGTLPQLYANVDLTGLDLEILTQTFDFGKITGKLDGRLTGLRLSNWQPVQFDAHFATPENDKNRRRISQRAIDNLSQIGGGVGGILSRSFLRFFEDFSYQKLGLNCKLLNEVCVMSGIDEAKQGYYIVKGGGLPPRINVVGYTRQVDWPDLIERLKAVSQSSGPVIQ</sequence>
<proteinExistence type="predicted"/>
<name>A0A0F9Q8Y8_9ZZZZ</name>
<accession>A0A0F9Q8Y8</accession>
<dbReference type="EMBL" id="LAZR01005223">
    <property type="protein sequence ID" value="KKN01793.1"/>
    <property type="molecule type" value="Genomic_DNA"/>
</dbReference>
<organism evidence="1">
    <name type="scientific">marine sediment metagenome</name>
    <dbReference type="NCBI Taxonomy" id="412755"/>
    <lineage>
        <taxon>unclassified sequences</taxon>
        <taxon>metagenomes</taxon>
        <taxon>ecological metagenomes</taxon>
    </lineage>
</organism>
<gene>
    <name evidence="1" type="ORF">LCGC14_1124130</name>
</gene>